<accession>A0AAC8XPA1</accession>
<dbReference type="Proteomes" id="UP000061468">
    <property type="component" value="Plasmid pAMEDUM8_300"/>
</dbReference>
<geneLocation type="plasmid" evidence="1 2">
    <name>pAMEDUM8_300</name>
</geneLocation>
<dbReference type="AlphaFoldDB" id="A0AAC8XPA1"/>
<gene>
    <name evidence="1" type="ORF">AV942_20940</name>
</gene>
<name>A0AAC8XPA1_9ALTE</name>
<reference evidence="1 2" key="1">
    <citation type="submission" date="2015-12" db="EMBL/GenBank/DDBJ databases">
        <title>Intraspecies pangenome expansion in the marine bacterium Alteromonas.</title>
        <authorList>
            <person name="Lopez-Perez M."/>
            <person name="Rodriguez-Valera F."/>
        </authorList>
    </citation>
    <scope>NUCLEOTIDE SEQUENCE [LARGE SCALE GENOMIC DNA]</scope>
    <source>
        <strain evidence="1 2">UM8</strain>
        <plasmid evidence="1 2">pAMEDUM8_300</plasmid>
    </source>
</reference>
<sequence length="98" mass="11100">MKKGGCIWQLTEKSVITAVAELFENDRKLKLVQVTGSSVMQTPDNLWTSKVIGSRSKELEGRNKKALIGVTEKCFFCEVIYFSAPTERIRHDTEVLVH</sequence>
<protein>
    <submittedName>
        <fullName evidence="1">Uncharacterized protein</fullName>
    </submittedName>
</protein>
<dbReference type="RefSeq" id="WP_041703913.1">
    <property type="nucleotide sequence ID" value="NZ_CAKMLI010000003.1"/>
</dbReference>
<dbReference type="EMBL" id="CP013929">
    <property type="protein sequence ID" value="AMJ80847.1"/>
    <property type="molecule type" value="Genomic_DNA"/>
</dbReference>
<proteinExistence type="predicted"/>
<keyword evidence="1" id="KW-0614">Plasmid</keyword>
<organism evidence="1 2">
    <name type="scientific">Alteromonas mediterranea</name>
    <dbReference type="NCBI Taxonomy" id="314275"/>
    <lineage>
        <taxon>Bacteria</taxon>
        <taxon>Pseudomonadati</taxon>
        <taxon>Pseudomonadota</taxon>
        <taxon>Gammaproteobacteria</taxon>
        <taxon>Alteromonadales</taxon>
        <taxon>Alteromonadaceae</taxon>
        <taxon>Alteromonas/Salinimonas group</taxon>
        <taxon>Alteromonas</taxon>
    </lineage>
</organism>
<evidence type="ECO:0000313" key="1">
    <source>
        <dbReference type="EMBL" id="AMJ80847.1"/>
    </source>
</evidence>
<evidence type="ECO:0000313" key="2">
    <source>
        <dbReference type="Proteomes" id="UP000061468"/>
    </source>
</evidence>